<evidence type="ECO:0000313" key="3">
    <source>
        <dbReference type="Proteomes" id="UP000823561"/>
    </source>
</evidence>
<feature type="transmembrane region" description="Helical" evidence="1">
    <location>
        <begin position="81"/>
        <end position="103"/>
    </location>
</feature>
<comment type="caution">
    <text evidence="2">The sequence shown here is derived from an EMBL/GenBank/DDBJ whole genome shotgun (WGS) entry which is preliminary data.</text>
</comment>
<keyword evidence="3" id="KW-1185">Reference proteome</keyword>
<sequence length="141" mass="15946">MSRNFLSTNDELRKGDFLISNNQQYKAISFRKMATLSSMAGVQSGPQKLMVIKRHTALLCSKTATLSCTQRVTNLVGQLALIMRVKIVVAVYFCVMMVSWKLIGMERRSGLHIRSSAQDVREESECKCDNEYDALLSIDFK</sequence>
<gene>
    <name evidence="2" type="ORF">AALO_G00109860</name>
</gene>
<dbReference type="Proteomes" id="UP000823561">
    <property type="component" value="Chromosome 8"/>
</dbReference>
<keyword evidence="1" id="KW-1133">Transmembrane helix</keyword>
<keyword evidence="1" id="KW-0812">Transmembrane</keyword>
<protein>
    <submittedName>
        <fullName evidence="2">Uncharacterized protein</fullName>
    </submittedName>
</protein>
<keyword evidence="1" id="KW-0472">Membrane</keyword>
<organism evidence="2 3">
    <name type="scientific">Alosa alosa</name>
    <name type="common">allis shad</name>
    <dbReference type="NCBI Taxonomy" id="278164"/>
    <lineage>
        <taxon>Eukaryota</taxon>
        <taxon>Metazoa</taxon>
        <taxon>Chordata</taxon>
        <taxon>Craniata</taxon>
        <taxon>Vertebrata</taxon>
        <taxon>Euteleostomi</taxon>
        <taxon>Actinopterygii</taxon>
        <taxon>Neopterygii</taxon>
        <taxon>Teleostei</taxon>
        <taxon>Clupei</taxon>
        <taxon>Clupeiformes</taxon>
        <taxon>Clupeoidei</taxon>
        <taxon>Clupeidae</taxon>
        <taxon>Alosa</taxon>
    </lineage>
</organism>
<reference evidence="2" key="1">
    <citation type="submission" date="2020-10" db="EMBL/GenBank/DDBJ databases">
        <title>Chromosome-scale genome assembly of the Allis shad, Alosa alosa.</title>
        <authorList>
            <person name="Margot Z."/>
            <person name="Christophe K."/>
            <person name="Cabau C."/>
            <person name="Louis A."/>
            <person name="Berthelot C."/>
            <person name="Parey E."/>
            <person name="Roest Crollius H."/>
            <person name="Montfort J."/>
            <person name="Robinson-Rechavi M."/>
            <person name="Bucao C."/>
            <person name="Bouchez O."/>
            <person name="Gislard M."/>
            <person name="Lluch J."/>
            <person name="Milhes M."/>
            <person name="Lampietro C."/>
            <person name="Lopez Roques C."/>
            <person name="Donnadieu C."/>
            <person name="Braasch I."/>
            <person name="Desvignes T."/>
            <person name="Postlethwait J."/>
            <person name="Bobe J."/>
            <person name="Guiguen Y."/>
        </authorList>
    </citation>
    <scope>NUCLEOTIDE SEQUENCE</scope>
    <source>
        <strain evidence="2">M-15738</strain>
        <tissue evidence="2">Blood</tissue>
    </source>
</reference>
<dbReference type="EMBL" id="JADWDJ010000008">
    <property type="protein sequence ID" value="KAG5276800.1"/>
    <property type="molecule type" value="Genomic_DNA"/>
</dbReference>
<evidence type="ECO:0000313" key="2">
    <source>
        <dbReference type="EMBL" id="KAG5276800.1"/>
    </source>
</evidence>
<proteinExistence type="predicted"/>
<dbReference type="AlphaFoldDB" id="A0AAV6GSY6"/>
<name>A0AAV6GSY6_9TELE</name>
<evidence type="ECO:0000256" key="1">
    <source>
        <dbReference type="SAM" id="Phobius"/>
    </source>
</evidence>
<accession>A0AAV6GSY6</accession>